<organism evidence="2 3">
    <name type="scientific">Ambispora gerdemannii</name>
    <dbReference type="NCBI Taxonomy" id="144530"/>
    <lineage>
        <taxon>Eukaryota</taxon>
        <taxon>Fungi</taxon>
        <taxon>Fungi incertae sedis</taxon>
        <taxon>Mucoromycota</taxon>
        <taxon>Glomeromycotina</taxon>
        <taxon>Glomeromycetes</taxon>
        <taxon>Archaeosporales</taxon>
        <taxon>Ambisporaceae</taxon>
        <taxon>Ambispora</taxon>
    </lineage>
</organism>
<dbReference type="AlphaFoldDB" id="A0A9N8ZTS3"/>
<dbReference type="InterPro" id="IPR027417">
    <property type="entry name" value="P-loop_NTPase"/>
</dbReference>
<dbReference type="Proteomes" id="UP000789831">
    <property type="component" value="Unassembled WGS sequence"/>
</dbReference>
<comment type="caution">
    <text evidence="2">The sequence shown here is derived from an EMBL/GenBank/DDBJ whole genome shotgun (WGS) entry which is preliminary data.</text>
</comment>
<keyword evidence="3" id="KW-1185">Reference proteome</keyword>
<gene>
    <name evidence="2" type="ORF">AGERDE_LOCUS4535</name>
</gene>
<feature type="compositionally biased region" description="Basic and acidic residues" evidence="1">
    <location>
        <begin position="473"/>
        <end position="485"/>
    </location>
</feature>
<feature type="compositionally biased region" description="Polar residues" evidence="1">
    <location>
        <begin position="435"/>
        <end position="454"/>
    </location>
</feature>
<dbReference type="Gene3D" id="3.40.50.300">
    <property type="entry name" value="P-loop containing nucleotide triphosphate hydrolases"/>
    <property type="match status" value="1"/>
</dbReference>
<evidence type="ECO:0000256" key="1">
    <source>
        <dbReference type="SAM" id="MobiDB-lite"/>
    </source>
</evidence>
<feature type="region of interest" description="Disordered" evidence="1">
    <location>
        <begin position="432"/>
        <end position="501"/>
    </location>
</feature>
<evidence type="ECO:0000313" key="2">
    <source>
        <dbReference type="EMBL" id="CAG8506838.1"/>
    </source>
</evidence>
<reference evidence="2" key="1">
    <citation type="submission" date="2021-06" db="EMBL/GenBank/DDBJ databases">
        <authorList>
            <person name="Kallberg Y."/>
            <person name="Tangrot J."/>
            <person name="Rosling A."/>
        </authorList>
    </citation>
    <scope>NUCLEOTIDE SEQUENCE</scope>
    <source>
        <strain evidence="2">MT106</strain>
    </source>
</reference>
<evidence type="ECO:0000313" key="3">
    <source>
        <dbReference type="Proteomes" id="UP000789831"/>
    </source>
</evidence>
<dbReference type="OrthoDB" id="10381994at2759"/>
<name>A0A9N8ZTS3_9GLOM</name>
<accession>A0A9N8ZTS3</accession>
<protein>
    <submittedName>
        <fullName evidence="2">432_t:CDS:1</fullName>
    </submittedName>
</protein>
<proteinExistence type="predicted"/>
<sequence>MNDTATTTDTKKTRIETPIANLFPLAHELLTSSSSPPEYLLGATLNLHRILKKNIKLQTTTVSATGKWLARSNNTGDPYSIEFSELKALKEVFLNKISLTISPNSTTQEKFVINAIEMINQVISNESNNEPILLITRSSQSLNIILENIITFIPNLIHCGSTEECTDDLRERNIDRLLQKSSLDDLLSEIKTSIKKLEMYMELLKATKVTAVSDDSFVNNAPQSIRGQFKVESINLLPAWLNGNNPQEALSNIANASDSANIDKQLLPQFILDDINDNIREMWEKHLTKLNKIWNLPLSIRKEIRKSHDEIITNHLHKEINETSHAIATLKDSIEEIENIYNIKWHKTVKSSPLIGMDISCASQHRNFIEKFEPRVIIVNEASLIPEESLIPFLSSHNLEHLILVGEKKSIKNDISLFEHLVRQGAPHQIINLPRKSSNPSSTPHKNLHQSNNDPADKLESSNSSSAPHKSLHHSDNDPVDKLHTESPPPQPQPNNDTLNVNIIQDPISSSATPNNNYKSNSVNPWNTAKLVNSAWWLSK</sequence>
<dbReference type="EMBL" id="CAJVPL010000530">
    <property type="protein sequence ID" value="CAG8506838.1"/>
    <property type="molecule type" value="Genomic_DNA"/>
</dbReference>